<reference evidence="2 3" key="1">
    <citation type="journal article" date="2014" name="Int. J. Syst. Evol. Microbiol.">
        <title>Listeria floridensis sp. nov., Listeria aquatica sp. nov., Listeria cornellensis sp. nov., Listeria riparia sp. nov. and Listeria grandensis sp. nov., from agricultural and natural environments.</title>
        <authorList>
            <person name="den Bakker H.C."/>
            <person name="Warchocki S."/>
            <person name="Wright E.M."/>
            <person name="Allred A.F."/>
            <person name="Ahlstrom C."/>
            <person name="Manuel C.S."/>
            <person name="Stasiewicz M.J."/>
            <person name="Burrell A."/>
            <person name="Roof S."/>
            <person name="Strawn L."/>
            <person name="Fortes E.D."/>
            <person name="Nightingale K.K."/>
            <person name="Kephart D."/>
            <person name="Wiedmann M."/>
        </authorList>
    </citation>
    <scope>NUCLEOTIDE SEQUENCE [LARGE SCALE GENOMIC DNA]</scope>
    <source>
        <strain evidence="3">FSL F6-969</strain>
    </source>
</reference>
<accession>W7BHP1</accession>
<evidence type="ECO:0000256" key="1">
    <source>
        <dbReference type="SAM" id="SignalP"/>
    </source>
</evidence>
<name>W7BHP1_9LIST</name>
<gene>
    <name evidence="2" type="ORF">PCORN_17169</name>
</gene>
<feature type="signal peptide" evidence="1">
    <location>
        <begin position="1"/>
        <end position="22"/>
    </location>
</feature>
<protein>
    <submittedName>
        <fullName evidence="2">Uncharacterized protein</fullName>
    </submittedName>
</protein>
<sequence length="107" mass="11319">MSIKKKLQLSLAAGATVFAFSAAPLLGTIDSTSTKVEASQLSYLTDLDIATSGDNYVVSYTLANVTPSGTVHLNIINQRGQQIKSIGAINKPQKKGNIHICNRSISV</sequence>
<evidence type="ECO:0000313" key="3">
    <source>
        <dbReference type="Proteomes" id="UP000019254"/>
    </source>
</evidence>
<organism evidence="2 3">
    <name type="scientific">Listeria cornellensis FSL F6-0969</name>
    <dbReference type="NCBI Taxonomy" id="1265820"/>
    <lineage>
        <taxon>Bacteria</taxon>
        <taxon>Bacillati</taxon>
        <taxon>Bacillota</taxon>
        <taxon>Bacilli</taxon>
        <taxon>Bacillales</taxon>
        <taxon>Listeriaceae</taxon>
        <taxon>Listeria</taxon>
    </lineage>
</organism>
<dbReference type="AlphaFoldDB" id="W7BHP1"/>
<dbReference type="EMBL" id="AODE01000042">
    <property type="protein sequence ID" value="EUJ25407.1"/>
    <property type="molecule type" value="Genomic_DNA"/>
</dbReference>
<dbReference type="Proteomes" id="UP000019254">
    <property type="component" value="Unassembled WGS sequence"/>
</dbReference>
<feature type="chain" id="PRO_5039198745" evidence="1">
    <location>
        <begin position="23"/>
        <end position="107"/>
    </location>
</feature>
<keyword evidence="3" id="KW-1185">Reference proteome</keyword>
<dbReference type="RefSeq" id="WP_036082113.1">
    <property type="nucleotide sequence ID" value="NZ_AODE01000042.1"/>
</dbReference>
<proteinExistence type="predicted"/>
<evidence type="ECO:0000313" key="2">
    <source>
        <dbReference type="EMBL" id="EUJ25407.1"/>
    </source>
</evidence>
<comment type="caution">
    <text evidence="2">The sequence shown here is derived from an EMBL/GenBank/DDBJ whole genome shotgun (WGS) entry which is preliminary data.</text>
</comment>
<keyword evidence="1" id="KW-0732">Signal</keyword>